<dbReference type="InterPro" id="IPR037187">
    <property type="entry name" value="DnaK_N"/>
</dbReference>
<dbReference type="KEGG" id="ccl:Clocl_2009"/>
<name>G8LW04_ACECE</name>
<evidence type="ECO:0000313" key="8">
    <source>
        <dbReference type="Proteomes" id="UP000005435"/>
    </source>
</evidence>
<evidence type="ECO:0000256" key="2">
    <source>
        <dbReference type="ARBA" id="ARBA00022771"/>
    </source>
</evidence>
<dbReference type="RefSeq" id="WP_014255188.1">
    <property type="nucleotide sequence ID" value="NC_016627.1"/>
</dbReference>
<sequence length="213" mass="24918">MDELQMEFFKKKLNEQKKGIEGTINSMKSHGIGEQQKDDPDELSNYDNHPADLGTDLFHAQLNNALVVHEEYLLREVYDALGRIYDGTFGKCEFCGQEIEKERLEALPYTRLCIDCETSKELSMANLNRQRPVEELIWDAPFGRKYLNKREDDEFEGMDQLFDLVKYGSSDTPQDMGGYYDYEEYYTNELDRQGIVDDMDNISNEAYRRQLPD</sequence>
<evidence type="ECO:0000256" key="5">
    <source>
        <dbReference type="SAM" id="MobiDB-lite"/>
    </source>
</evidence>
<gene>
    <name evidence="7" type="ordered locus">Clocl_2009</name>
</gene>
<dbReference type="eggNOG" id="COG1734">
    <property type="taxonomic scope" value="Bacteria"/>
</dbReference>
<dbReference type="PANTHER" id="PTHR33823:SF4">
    <property type="entry name" value="GENERAL STRESS PROTEIN 16O"/>
    <property type="match status" value="1"/>
</dbReference>
<dbReference type="SUPFAM" id="SSF109635">
    <property type="entry name" value="DnaK suppressor protein DksA, alpha-hairpin domain"/>
    <property type="match status" value="1"/>
</dbReference>
<accession>G8LW04</accession>
<keyword evidence="3" id="KW-0862">Zinc</keyword>
<dbReference type="EMBL" id="CP003065">
    <property type="protein sequence ID" value="AEV68608.1"/>
    <property type="molecule type" value="Genomic_DNA"/>
</dbReference>
<dbReference type="InterPro" id="IPR000962">
    <property type="entry name" value="Znf_DskA_TraR"/>
</dbReference>
<dbReference type="PROSITE" id="PS01102">
    <property type="entry name" value="ZF_DKSA_1"/>
    <property type="match status" value="1"/>
</dbReference>
<reference evidence="8" key="1">
    <citation type="submission" date="2011-12" db="EMBL/GenBank/DDBJ databases">
        <title>Complete sequence of Clostridium clariflavum DSM 19732.</title>
        <authorList>
            <consortium name="US DOE Joint Genome Institute"/>
            <person name="Lucas S."/>
            <person name="Han J."/>
            <person name="Lapidus A."/>
            <person name="Cheng J.-F."/>
            <person name="Goodwin L."/>
            <person name="Pitluck S."/>
            <person name="Peters L."/>
            <person name="Teshima H."/>
            <person name="Detter J.C."/>
            <person name="Han C."/>
            <person name="Tapia R."/>
            <person name="Land M."/>
            <person name="Hauser L."/>
            <person name="Kyrpides N."/>
            <person name="Ivanova N."/>
            <person name="Pagani I."/>
            <person name="Kitzmiller T."/>
            <person name="Lynd L."/>
            <person name="Izquierdo J."/>
            <person name="Woyke T."/>
        </authorList>
    </citation>
    <scope>NUCLEOTIDE SEQUENCE [LARGE SCALE GENOMIC DNA]</scope>
    <source>
        <strain evidence="8">DSM 19732 / NBRC 101661 / EBR45</strain>
    </source>
</reference>
<evidence type="ECO:0000313" key="7">
    <source>
        <dbReference type="EMBL" id="AEV68608.1"/>
    </source>
</evidence>
<dbReference type="Proteomes" id="UP000005435">
    <property type="component" value="Chromosome"/>
</dbReference>
<dbReference type="PROSITE" id="PS51128">
    <property type="entry name" value="ZF_DKSA_2"/>
    <property type="match status" value="1"/>
</dbReference>
<dbReference type="HOGENOM" id="CLU_043144_1_0_9"/>
<feature type="region of interest" description="Disordered" evidence="5">
    <location>
        <begin position="23"/>
        <end position="48"/>
    </location>
</feature>
<evidence type="ECO:0000256" key="1">
    <source>
        <dbReference type="ARBA" id="ARBA00022723"/>
    </source>
</evidence>
<dbReference type="NCBIfam" id="TIGR02890">
    <property type="entry name" value="bacill_yteA"/>
    <property type="match status" value="1"/>
</dbReference>
<organism evidence="7 8">
    <name type="scientific">Acetivibrio clariflavus (strain DSM 19732 / NBRC 101661 / EBR45)</name>
    <name type="common">Clostridium clariflavum</name>
    <dbReference type="NCBI Taxonomy" id="720554"/>
    <lineage>
        <taxon>Bacteria</taxon>
        <taxon>Bacillati</taxon>
        <taxon>Bacillota</taxon>
        <taxon>Clostridia</taxon>
        <taxon>Eubacteriales</taxon>
        <taxon>Oscillospiraceae</taxon>
        <taxon>Acetivibrio</taxon>
    </lineage>
</organism>
<dbReference type="Gene3D" id="1.20.120.910">
    <property type="entry name" value="DksA, coiled-coil domain"/>
    <property type="match status" value="1"/>
</dbReference>
<dbReference type="GO" id="GO:0008270">
    <property type="term" value="F:zinc ion binding"/>
    <property type="evidence" value="ECO:0007669"/>
    <property type="project" value="UniProtKB-KW"/>
</dbReference>
<keyword evidence="2" id="KW-0863">Zinc-finger</keyword>
<dbReference type="InterPro" id="IPR014240">
    <property type="entry name" value="YteA"/>
</dbReference>
<dbReference type="InterPro" id="IPR020458">
    <property type="entry name" value="Znf_DskA_TraR_CS"/>
</dbReference>
<keyword evidence="8" id="KW-1185">Reference proteome</keyword>
<dbReference type="OrthoDB" id="9811543at2"/>
<feature type="zinc finger region" description="dksA C4-type" evidence="4">
    <location>
        <begin position="92"/>
        <end position="116"/>
    </location>
</feature>
<dbReference type="Pfam" id="PF01258">
    <property type="entry name" value="zf-dskA_traR"/>
    <property type="match status" value="1"/>
</dbReference>
<feature type="domain" description="Zinc finger DksA/TraR C4-type" evidence="6">
    <location>
        <begin position="87"/>
        <end position="121"/>
    </location>
</feature>
<evidence type="ECO:0000256" key="4">
    <source>
        <dbReference type="PROSITE-ProRule" id="PRU00510"/>
    </source>
</evidence>
<evidence type="ECO:0000256" key="3">
    <source>
        <dbReference type="ARBA" id="ARBA00022833"/>
    </source>
</evidence>
<evidence type="ECO:0000259" key="6">
    <source>
        <dbReference type="Pfam" id="PF01258"/>
    </source>
</evidence>
<protein>
    <submittedName>
        <fullName evidence="7">Sporulation protein, yteA family</fullName>
    </submittedName>
</protein>
<dbReference type="PANTHER" id="PTHR33823">
    <property type="entry name" value="RNA POLYMERASE-BINDING TRANSCRIPTION FACTOR DKSA-RELATED"/>
    <property type="match status" value="1"/>
</dbReference>
<keyword evidence="1" id="KW-0479">Metal-binding</keyword>
<reference evidence="7 8" key="2">
    <citation type="journal article" date="2012" name="Stand. Genomic Sci.">
        <title>Complete Genome Sequence of Clostridium clariflavum DSM 19732.</title>
        <authorList>
            <person name="Izquierdo J.A."/>
            <person name="Goodwin L."/>
            <person name="Davenport K.W."/>
            <person name="Teshima H."/>
            <person name="Bruce D."/>
            <person name="Detter C."/>
            <person name="Tapia R."/>
            <person name="Han S."/>
            <person name="Land M."/>
            <person name="Hauser L."/>
            <person name="Jeffries C.D."/>
            <person name="Han J."/>
            <person name="Pitluck S."/>
            <person name="Nolan M."/>
            <person name="Chen A."/>
            <person name="Huntemann M."/>
            <person name="Mavromatis K."/>
            <person name="Mikhailova N."/>
            <person name="Liolios K."/>
            <person name="Woyke T."/>
            <person name="Lynd L.R."/>
        </authorList>
    </citation>
    <scope>NUCLEOTIDE SEQUENCE [LARGE SCALE GENOMIC DNA]</scope>
    <source>
        <strain evidence="8">DSM 19732 / NBRC 101661 / EBR45</strain>
    </source>
</reference>
<proteinExistence type="predicted"/>
<dbReference type="SUPFAM" id="SSF57716">
    <property type="entry name" value="Glucocorticoid receptor-like (DNA-binding domain)"/>
    <property type="match status" value="1"/>
</dbReference>
<dbReference type="STRING" id="720554.Clocl_2009"/>
<dbReference type="AlphaFoldDB" id="G8LW04"/>